<proteinExistence type="predicted"/>
<dbReference type="Proteomes" id="UP001521074">
    <property type="component" value="Unassembled WGS sequence"/>
</dbReference>
<keyword evidence="2" id="KW-1185">Reference proteome</keyword>
<protein>
    <submittedName>
        <fullName evidence="1">Uncharacterized protein</fullName>
    </submittedName>
</protein>
<reference evidence="1 2" key="1">
    <citation type="submission" date="2021-12" db="EMBL/GenBank/DDBJ databases">
        <title>Genome sequence of Acetobacter sicerae DmPark20a_162.</title>
        <authorList>
            <person name="Chaston J.M."/>
        </authorList>
    </citation>
    <scope>NUCLEOTIDE SEQUENCE [LARGE SCALE GENOMIC DNA]</scope>
    <source>
        <strain evidence="1 2">DmPark20a_162</strain>
    </source>
</reference>
<dbReference type="RefSeq" id="WP_232876880.1">
    <property type="nucleotide sequence ID" value="NZ_JAJSOJ010000016.1"/>
</dbReference>
<organism evidence="1 2">
    <name type="scientific">Acetobacter sicerae</name>
    <dbReference type="NCBI Taxonomy" id="85325"/>
    <lineage>
        <taxon>Bacteria</taxon>
        <taxon>Pseudomonadati</taxon>
        <taxon>Pseudomonadota</taxon>
        <taxon>Alphaproteobacteria</taxon>
        <taxon>Acetobacterales</taxon>
        <taxon>Acetobacteraceae</taxon>
        <taxon>Acetobacter</taxon>
    </lineage>
</organism>
<name>A0ABS8VVK0_9PROT</name>
<sequence length="63" mass="6649">MNNQEYVAIAIAAVEAIAQATPVVIEDIKALLKPIKEGRAPTAAEWDFAQQQLDDGNAAVQAG</sequence>
<accession>A0ABS8VVK0</accession>
<evidence type="ECO:0000313" key="1">
    <source>
        <dbReference type="EMBL" id="MCE0743323.1"/>
    </source>
</evidence>
<comment type="caution">
    <text evidence="1">The sequence shown here is derived from an EMBL/GenBank/DDBJ whole genome shotgun (WGS) entry which is preliminary data.</text>
</comment>
<dbReference type="EMBL" id="JAJSOJ010000016">
    <property type="protein sequence ID" value="MCE0743323.1"/>
    <property type="molecule type" value="Genomic_DNA"/>
</dbReference>
<evidence type="ECO:0000313" key="2">
    <source>
        <dbReference type="Proteomes" id="UP001521074"/>
    </source>
</evidence>
<gene>
    <name evidence="1" type="ORF">LWC05_05385</name>
</gene>